<proteinExistence type="inferred from homology"/>
<dbReference type="AlphaFoldDB" id="A0A822AUH5"/>
<evidence type="ECO:0000256" key="3">
    <source>
        <dbReference type="ARBA" id="ARBA00022475"/>
    </source>
</evidence>
<evidence type="ECO:0000256" key="5">
    <source>
        <dbReference type="ARBA" id="ARBA00022989"/>
    </source>
</evidence>
<dbReference type="PANTHER" id="PTHR11893:SF36">
    <property type="entry name" value="INNEXIN-5"/>
    <property type="match status" value="1"/>
</dbReference>
<dbReference type="InterPro" id="IPR000990">
    <property type="entry name" value="Innexin"/>
</dbReference>
<dbReference type="GO" id="GO:0005921">
    <property type="term" value="C:gap junction"/>
    <property type="evidence" value="ECO:0007669"/>
    <property type="project" value="UniProtKB-UniRule"/>
</dbReference>
<name>A0A822AUH5_9BILA</name>
<organism evidence="10 11">
    <name type="scientific">Rotaria socialis</name>
    <dbReference type="NCBI Taxonomy" id="392032"/>
    <lineage>
        <taxon>Eukaryota</taxon>
        <taxon>Metazoa</taxon>
        <taxon>Spiralia</taxon>
        <taxon>Gnathifera</taxon>
        <taxon>Rotifera</taxon>
        <taxon>Eurotatoria</taxon>
        <taxon>Bdelloidea</taxon>
        <taxon>Philodinida</taxon>
        <taxon>Philodinidae</taxon>
        <taxon>Rotaria</taxon>
    </lineage>
</organism>
<keyword evidence="2 9" id="KW-0813">Transport</keyword>
<dbReference type="Proteomes" id="UP000663848">
    <property type="component" value="Unassembled WGS sequence"/>
</dbReference>
<dbReference type="PANTHER" id="PTHR11893">
    <property type="entry name" value="INNEXIN"/>
    <property type="match status" value="1"/>
</dbReference>
<comment type="subcellular location">
    <subcellularLocation>
        <location evidence="1 9">Cell membrane</location>
        <topology evidence="1 9">Multi-pass membrane protein</topology>
    </subcellularLocation>
</comment>
<gene>
    <name evidence="9" type="primary">inx</name>
    <name evidence="10" type="ORF">QYT958_LOCUS38670</name>
</gene>
<feature type="non-terminal residue" evidence="10">
    <location>
        <position position="1"/>
    </location>
</feature>
<comment type="function">
    <text evidence="9">Structural component of the gap junctions.</text>
</comment>
<comment type="caution">
    <text evidence="10">The sequence shown here is derived from an EMBL/GenBank/DDBJ whole genome shotgun (WGS) entry which is preliminary data.</text>
</comment>
<evidence type="ECO:0000256" key="7">
    <source>
        <dbReference type="ARBA" id="ARBA00023136"/>
    </source>
</evidence>
<sequence length="120" mass="14545">GERHYYTVECILVINIFIEKMYFVLWLWFWLLLFITIFDSIRLIYEIAMRHSRNVFITSHLELLVKNRESRETQFRYFLRYFPIDNAFTLRIIGANASSIIVAEILDELFNRKLRDGSDV</sequence>
<evidence type="ECO:0000256" key="1">
    <source>
        <dbReference type="ARBA" id="ARBA00004651"/>
    </source>
</evidence>
<keyword evidence="5 9" id="KW-1133">Transmembrane helix</keyword>
<keyword evidence="4 9" id="KW-0812">Transmembrane</keyword>
<keyword evidence="8 9" id="KW-0407">Ion channel</keyword>
<keyword evidence="7 9" id="KW-0472">Membrane</keyword>
<feature type="transmembrane region" description="Helical" evidence="9">
    <location>
        <begin position="25"/>
        <end position="45"/>
    </location>
</feature>
<evidence type="ECO:0000256" key="6">
    <source>
        <dbReference type="ARBA" id="ARBA00023065"/>
    </source>
</evidence>
<evidence type="ECO:0000313" key="11">
    <source>
        <dbReference type="Proteomes" id="UP000663848"/>
    </source>
</evidence>
<comment type="caution">
    <text evidence="9">Lacks conserved residue(s) required for the propagation of feature annotation.</text>
</comment>
<dbReference type="Pfam" id="PF00876">
    <property type="entry name" value="Innexin"/>
    <property type="match status" value="1"/>
</dbReference>
<evidence type="ECO:0000256" key="9">
    <source>
        <dbReference type="RuleBase" id="RU010713"/>
    </source>
</evidence>
<dbReference type="PROSITE" id="PS51013">
    <property type="entry name" value="PANNEXIN"/>
    <property type="match status" value="1"/>
</dbReference>
<dbReference type="GO" id="GO:0005886">
    <property type="term" value="C:plasma membrane"/>
    <property type="evidence" value="ECO:0007669"/>
    <property type="project" value="UniProtKB-SubCell"/>
</dbReference>
<keyword evidence="3" id="KW-1003">Cell membrane</keyword>
<evidence type="ECO:0000256" key="2">
    <source>
        <dbReference type="ARBA" id="ARBA00022448"/>
    </source>
</evidence>
<dbReference type="GO" id="GO:0034220">
    <property type="term" value="P:monoatomic ion transmembrane transport"/>
    <property type="evidence" value="ECO:0007669"/>
    <property type="project" value="UniProtKB-KW"/>
</dbReference>
<reference evidence="10" key="1">
    <citation type="submission" date="2021-02" db="EMBL/GenBank/DDBJ databases">
        <authorList>
            <person name="Nowell W R."/>
        </authorList>
    </citation>
    <scope>NUCLEOTIDE SEQUENCE</scope>
</reference>
<protein>
    <recommendedName>
        <fullName evidence="9">Innexin</fullName>
    </recommendedName>
</protein>
<evidence type="ECO:0000256" key="8">
    <source>
        <dbReference type="ARBA" id="ARBA00023303"/>
    </source>
</evidence>
<evidence type="ECO:0000313" key="10">
    <source>
        <dbReference type="EMBL" id="CAF5006584.1"/>
    </source>
</evidence>
<dbReference type="EMBL" id="CAJOBR010034319">
    <property type="protein sequence ID" value="CAF5006584.1"/>
    <property type="molecule type" value="Genomic_DNA"/>
</dbReference>
<accession>A0A822AUH5</accession>
<comment type="similarity">
    <text evidence="9">Belongs to the pannexin family.</text>
</comment>
<dbReference type="GO" id="GO:0005243">
    <property type="term" value="F:gap junction channel activity"/>
    <property type="evidence" value="ECO:0007669"/>
    <property type="project" value="TreeGrafter"/>
</dbReference>
<evidence type="ECO:0000256" key="4">
    <source>
        <dbReference type="ARBA" id="ARBA00022692"/>
    </source>
</evidence>
<keyword evidence="6 9" id="KW-0406">Ion transport</keyword>